<dbReference type="Proteomes" id="UP000799302">
    <property type="component" value="Unassembled WGS sequence"/>
</dbReference>
<dbReference type="EMBL" id="MU004240">
    <property type="protein sequence ID" value="KAF2665365.1"/>
    <property type="molecule type" value="Genomic_DNA"/>
</dbReference>
<dbReference type="Pfam" id="PF21725">
    <property type="entry name" value="T7SS_signal"/>
    <property type="match status" value="1"/>
</dbReference>
<proteinExistence type="predicted"/>
<evidence type="ECO:0000313" key="2">
    <source>
        <dbReference type="EMBL" id="KAF2665365.1"/>
    </source>
</evidence>
<organism evidence="2 3">
    <name type="scientific">Microthyrium microscopicum</name>
    <dbReference type="NCBI Taxonomy" id="703497"/>
    <lineage>
        <taxon>Eukaryota</taxon>
        <taxon>Fungi</taxon>
        <taxon>Dikarya</taxon>
        <taxon>Ascomycota</taxon>
        <taxon>Pezizomycotina</taxon>
        <taxon>Dothideomycetes</taxon>
        <taxon>Dothideomycetes incertae sedis</taxon>
        <taxon>Microthyriales</taxon>
        <taxon>Microthyriaceae</taxon>
        <taxon>Microthyrium</taxon>
    </lineage>
</organism>
<keyword evidence="3" id="KW-1185">Reference proteome</keyword>
<reference evidence="2" key="1">
    <citation type="journal article" date="2020" name="Stud. Mycol.">
        <title>101 Dothideomycetes genomes: a test case for predicting lifestyles and emergence of pathogens.</title>
        <authorList>
            <person name="Haridas S."/>
            <person name="Albert R."/>
            <person name="Binder M."/>
            <person name="Bloem J."/>
            <person name="Labutti K."/>
            <person name="Salamov A."/>
            <person name="Andreopoulos B."/>
            <person name="Baker S."/>
            <person name="Barry K."/>
            <person name="Bills G."/>
            <person name="Bluhm B."/>
            <person name="Cannon C."/>
            <person name="Castanera R."/>
            <person name="Culley D."/>
            <person name="Daum C."/>
            <person name="Ezra D."/>
            <person name="Gonzalez J."/>
            <person name="Henrissat B."/>
            <person name="Kuo A."/>
            <person name="Liang C."/>
            <person name="Lipzen A."/>
            <person name="Lutzoni F."/>
            <person name="Magnuson J."/>
            <person name="Mondo S."/>
            <person name="Nolan M."/>
            <person name="Ohm R."/>
            <person name="Pangilinan J."/>
            <person name="Park H.-J."/>
            <person name="Ramirez L."/>
            <person name="Alfaro M."/>
            <person name="Sun H."/>
            <person name="Tritt A."/>
            <person name="Yoshinaga Y."/>
            <person name="Zwiers L.-H."/>
            <person name="Turgeon B."/>
            <person name="Goodwin S."/>
            <person name="Spatafora J."/>
            <person name="Crous P."/>
            <person name="Grigoriev I."/>
        </authorList>
    </citation>
    <scope>NUCLEOTIDE SEQUENCE</scope>
    <source>
        <strain evidence="2">CBS 115976</strain>
    </source>
</reference>
<accession>A0A6A6TZ60</accession>
<name>A0A6A6TZ60_9PEZI</name>
<sequence length="106" mass="12536">MPSEAEELERVKNQVGSRERYNAAAQKWNDWNKEYNQEVNHYNETSEKVTKNFNEGPLKHFNNNTDHGKEALRELQKAIDIRDAVIQRARQQLQCVESRRPPMPQD</sequence>
<feature type="domain" description="Putative T7SS secretion signal" evidence="1">
    <location>
        <begin position="19"/>
        <end position="104"/>
    </location>
</feature>
<dbReference type="AlphaFoldDB" id="A0A6A6TZ60"/>
<evidence type="ECO:0000259" key="1">
    <source>
        <dbReference type="Pfam" id="PF21725"/>
    </source>
</evidence>
<gene>
    <name evidence="2" type="ORF">BT63DRAFT_458937</name>
</gene>
<dbReference type="InterPro" id="IPR049082">
    <property type="entry name" value="T7SS_signal"/>
</dbReference>
<evidence type="ECO:0000313" key="3">
    <source>
        <dbReference type="Proteomes" id="UP000799302"/>
    </source>
</evidence>
<protein>
    <recommendedName>
        <fullName evidence="1">Putative T7SS secretion signal domain-containing protein</fullName>
    </recommendedName>
</protein>